<evidence type="ECO:0000313" key="3">
    <source>
        <dbReference type="RefSeq" id="XP_004384743.1"/>
    </source>
</evidence>
<gene>
    <name evidence="3" type="primary">CUNH4orf19</name>
</gene>
<dbReference type="OrthoDB" id="8773301at2759"/>
<dbReference type="Pfam" id="PF15770">
    <property type="entry name" value="DUF4699"/>
    <property type="match status" value="1"/>
</dbReference>
<dbReference type="RefSeq" id="XP_004384743.1">
    <property type="nucleotide sequence ID" value="XM_004384686.1"/>
</dbReference>
<reference evidence="3" key="1">
    <citation type="submission" date="2025-08" db="UniProtKB">
        <authorList>
            <consortium name="RefSeq"/>
        </authorList>
    </citation>
    <scope>IDENTIFICATION</scope>
</reference>
<keyword evidence="2" id="KW-1185">Reference proteome</keyword>
<dbReference type="KEGG" id="tmu:101341512"/>
<dbReference type="CTD" id="55286"/>
<feature type="region of interest" description="Disordered" evidence="1">
    <location>
        <begin position="63"/>
        <end position="147"/>
    </location>
</feature>
<sequence>MGCTCCKMIQSYFFDPVQASSPGYVNEVSSCKLDEDDTVRLKDKQSSKVLVHKNDLQDEYLKRTESQSRTASFQELCRPHREPLPQRDPGGNHCMEKTGGAVNGVGPAAALQPTANPRPQHDDRDSLASTANNDVHPALPFLEGEGTRKQDYALPVSEETQVIQSGSSRAPSKAESHALDVQDHVLQIPAPDYPQLWDSAVDNVDHEEKDCLFQNHTEDEPPKQIFLHNLNMPCMLGSWDSFNEGMATEVLSVYFKEEDPALAEPVVDTRNGQEDVHASNGDRNGEMVDEDAAVAEALAALEAATAGEDIDEVY</sequence>
<evidence type="ECO:0000313" key="2">
    <source>
        <dbReference type="Proteomes" id="UP000248480"/>
    </source>
</evidence>
<evidence type="ECO:0000256" key="1">
    <source>
        <dbReference type="SAM" id="MobiDB-lite"/>
    </source>
</evidence>
<dbReference type="GeneID" id="101341512"/>
<dbReference type="STRING" id="127582.A0A2Y9E0D6"/>
<dbReference type="FunCoup" id="A0A2Y9E0D6">
    <property type="interactions" value="25"/>
</dbReference>
<dbReference type="InParanoid" id="A0A2Y9E0D6"/>
<protein>
    <submittedName>
        <fullName evidence="3">Uncharacterized protein C4orf19 homolog</fullName>
    </submittedName>
</protein>
<name>A0A2Y9E0D6_TRIMA</name>
<dbReference type="AlphaFoldDB" id="A0A2Y9E0D6"/>
<dbReference type="PANTHER" id="PTHR16106:SF3">
    <property type="entry name" value="CHROMOSOME 4 OPEN READING FRAME 19"/>
    <property type="match status" value="1"/>
</dbReference>
<accession>A0A2Y9E0D6</accession>
<dbReference type="PANTHER" id="PTHR16106">
    <property type="entry name" value="CHROMOSOME 4 OPEN READING FRAME 19"/>
    <property type="match status" value="1"/>
</dbReference>
<dbReference type="InterPro" id="IPR031528">
    <property type="entry name" value="C4orf19"/>
</dbReference>
<proteinExistence type="predicted"/>
<organism evidence="2 3">
    <name type="scientific">Trichechus manatus latirostris</name>
    <name type="common">Florida manatee</name>
    <dbReference type="NCBI Taxonomy" id="127582"/>
    <lineage>
        <taxon>Eukaryota</taxon>
        <taxon>Metazoa</taxon>
        <taxon>Chordata</taxon>
        <taxon>Craniata</taxon>
        <taxon>Vertebrata</taxon>
        <taxon>Euteleostomi</taxon>
        <taxon>Mammalia</taxon>
        <taxon>Eutheria</taxon>
        <taxon>Afrotheria</taxon>
        <taxon>Sirenia</taxon>
        <taxon>Trichechidae</taxon>
        <taxon>Trichechus</taxon>
    </lineage>
</organism>
<dbReference type="Proteomes" id="UP000248480">
    <property type="component" value="Unplaced"/>
</dbReference>